<name>A0A8S5SQ53_9CAUD</name>
<proteinExistence type="predicted"/>
<reference evidence="1" key="1">
    <citation type="journal article" date="2021" name="Proc. Natl. Acad. Sci. U.S.A.">
        <title>A Catalog of Tens of Thousands of Viruses from Human Metagenomes Reveals Hidden Associations with Chronic Diseases.</title>
        <authorList>
            <person name="Tisza M.J."/>
            <person name="Buck C.B."/>
        </authorList>
    </citation>
    <scope>NUCLEOTIDE SEQUENCE</scope>
    <source>
        <strain evidence="1">CtLdn10</strain>
    </source>
</reference>
<accession>A0A8S5SQ53</accession>
<sequence>MATSLVLKSGSPLIGSPITYSVIAGSYTGVISFHKVYIEIKAAINGDDHWTTTTVSQSVAEGEQVELDISSALRAAADRYEYDVHPPQVYPFVAYSLAAYDQYMQDGEIHTSARTENPGGRALMGAYSDLERLLSNGNKLAQHFTRKPKTGMEVVAVGETFVYPQSFDKPVSLGNVTTGPTSVEIEITLEGAQTINGRQVFAHRSAPQDRYEIRFINGLGCMESVSLRSLRTTEVNIEKNTYVRSLQETFGAFSRNLVTKENDHETWSLSTGPINKEWQSWYLHEFLMSTTAWIKVEGHWLRCHIMPNETISGLNRTDNAILEVVFEVQFDMNGSLSSALLV</sequence>
<dbReference type="EMBL" id="BK032647">
    <property type="protein sequence ID" value="DAF53129.1"/>
    <property type="molecule type" value="Genomic_DNA"/>
</dbReference>
<protein>
    <submittedName>
        <fullName evidence="1">Uncharacterized protein</fullName>
    </submittedName>
</protein>
<evidence type="ECO:0000313" key="1">
    <source>
        <dbReference type="EMBL" id="DAF53129.1"/>
    </source>
</evidence>
<organism evidence="1">
    <name type="scientific">Siphoviridae sp. ctLdn10</name>
    <dbReference type="NCBI Taxonomy" id="2827847"/>
    <lineage>
        <taxon>Viruses</taxon>
        <taxon>Duplodnaviria</taxon>
        <taxon>Heunggongvirae</taxon>
        <taxon>Uroviricota</taxon>
        <taxon>Caudoviricetes</taxon>
    </lineage>
</organism>